<dbReference type="AlphaFoldDB" id="A0A1I2K5Q1"/>
<dbReference type="RefSeq" id="WP_089750074.1">
    <property type="nucleotide sequence ID" value="NZ_FOOG01000003.1"/>
</dbReference>
<dbReference type="PANTHER" id="PTHR44216:SF3">
    <property type="entry name" value="PROTEIN O-MANNOSYL-TRANSFERASE TMTC2"/>
    <property type="match status" value="1"/>
</dbReference>
<keyword evidence="3" id="KW-1185">Reference proteome</keyword>
<dbReference type="SMART" id="SM00028">
    <property type="entry name" value="TPR"/>
    <property type="match status" value="6"/>
</dbReference>
<dbReference type="InterPro" id="IPR011990">
    <property type="entry name" value="TPR-like_helical_dom_sf"/>
</dbReference>
<dbReference type="GO" id="GO:0035269">
    <property type="term" value="P:protein O-linked glycosylation via mannose"/>
    <property type="evidence" value="ECO:0007669"/>
    <property type="project" value="TreeGrafter"/>
</dbReference>
<gene>
    <name evidence="2" type="ORF">SAMN05216353_103124</name>
</gene>
<dbReference type="Pfam" id="PF13432">
    <property type="entry name" value="TPR_16"/>
    <property type="match status" value="1"/>
</dbReference>
<dbReference type="PROSITE" id="PS50005">
    <property type="entry name" value="TPR"/>
    <property type="match status" value="2"/>
</dbReference>
<dbReference type="PANTHER" id="PTHR44216">
    <property type="entry name" value="PROTEIN O-MANNOSYL-TRANSFERASE TMTC2"/>
    <property type="match status" value="1"/>
</dbReference>
<proteinExistence type="predicted"/>
<dbReference type="Proteomes" id="UP000198897">
    <property type="component" value="Unassembled WGS sequence"/>
</dbReference>
<evidence type="ECO:0000256" key="1">
    <source>
        <dbReference type="PROSITE-ProRule" id="PRU00339"/>
    </source>
</evidence>
<feature type="repeat" description="TPR" evidence="1">
    <location>
        <begin position="170"/>
        <end position="203"/>
    </location>
</feature>
<evidence type="ECO:0000313" key="3">
    <source>
        <dbReference type="Proteomes" id="UP000198897"/>
    </source>
</evidence>
<sequence length="418" mass="48591">MEEIQKAIRQMEAHKTEDAIETLTQYLPHADEEERFTIAELYIQWGMMDEAKMVLQELIQRYPKEQELKVMMAEIHIDLGEDDEAIELLNQFGPEDEDYLQVLVQLADLYQAQGLYEVAEQKLLTAKQVEPNSAIIDFALGELAFSNGEYSKCVPYYENAMHHQPVIGDIEVATRLAEAYAANGEFEQSLEYYQNVEEENPDVMFRYGFVAFQANRNDIAIKVWEQLIDKDPYFHSVYPHLAQAYDSEGMPQEALDMAKKGLAKDEFNKELYHLAGTLTHKQGNKDEGYRLMREAVALDPGYKEAVLFLIENFKEDADYEAVIELINQLISLGEEDPNYLWELAQAYEEEEQFKEAYEQYQQAYPSLKEDTAFLKAYGYFLIEEGRMEEGQEVFREYLAIDPADTEIEDFLARLMEQE</sequence>
<dbReference type="OrthoDB" id="2080803at2"/>
<dbReference type="InterPro" id="IPR052384">
    <property type="entry name" value="TMTC_O-mannosyltransferase"/>
</dbReference>
<dbReference type="InterPro" id="IPR019734">
    <property type="entry name" value="TPR_rpt"/>
</dbReference>
<evidence type="ECO:0000313" key="2">
    <source>
        <dbReference type="EMBL" id="SFF61763.1"/>
    </source>
</evidence>
<dbReference type="EMBL" id="FOOG01000003">
    <property type="protein sequence ID" value="SFF61763.1"/>
    <property type="molecule type" value="Genomic_DNA"/>
</dbReference>
<dbReference type="Gene3D" id="1.25.40.10">
    <property type="entry name" value="Tetratricopeptide repeat domain"/>
    <property type="match status" value="2"/>
</dbReference>
<dbReference type="Pfam" id="PF25058">
    <property type="entry name" value="ARM_TT21"/>
    <property type="match status" value="1"/>
</dbReference>
<reference evidence="3" key="1">
    <citation type="submission" date="2016-10" db="EMBL/GenBank/DDBJ databases">
        <authorList>
            <person name="Varghese N."/>
            <person name="Submissions S."/>
        </authorList>
    </citation>
    <scope>NUCLEOTIDE SEQUENCE [LARGE SCALE GENOMIC DNA]</scope>
    <source>
        <strain evidence="3">FP5</strain>
    </source>
</reference>
<organism evidence="2 3">
    <name type="scientific">Halobacillus alkaliphilus</name>
    <dbReference type="NCBI Taxonomy" id="396056"/>
    <lineage>
        <taxon>Bacteria</taxon>
        <taxon>Bacillati</taxon>
        <taxon>Bacillota</taxon>
        <taxon>Bacilli</taxon>
        <taxon>Bacillales</taxon>
        <taxon>Bacillaceae</taxon>
        <taxon>Halobacillus</taxon>
    </lineage>
</organism>
<keyword evidence="1" id="KW-0802">TPR repeat</keyword>
<feature type="repeat" description="TPR" evidence="1">
    <location>
        <begin position="371"/>
        <end position="404"/>
    </location>
</feature>
<protein>
    <submittedName>
        <fullName evidence="2">Tetratricopeptide repeat-containing protein</fullName>
    </submittedName>
</protein>
<name>A0A1I2K5Q1_9BACI</name>
<dbReference type="GO" id="GO:0000030">
    <property type="term" value="F:mannosyltransferase activity"/>
    <property type="evidence" value="ECO:0007669"/>
    <property type="project" value="TreeGrafter"/>
</dbReference>
<accession>A0A1I2K5Q1</accession>
<dbReference type="Pfam" id="PF13181">
    <property type="entry name" value="TPR_8"/>
    <property type="match status" value="1"/>
</dbReference>
<dbReference type="SUPFAM" id="SSF48452">
    <property type="entry name" value="TPR-like"/>
    <property type="match status" value="2"/>
</dbReference>